<protein>
    <recommendedName>
        <fullName evidence="3">Integrase catalytic domain-containing protein</fullName>
    </recommendedName>
</protein>
<keyword evidence="2" id="KW-1185">Reference proteome</keyword>
<comment type="caution">
    <text evidence="1">The sequence shown here is derived from an EMBL/GenBank/DDBJ whole genome shotgun (WGS) entry which is preliminary data.</text>
</comment>
<evidence type="ECO:0000313" key="1">
    <source>
        <dbReference type="EMBL" id="GGG83535.1"/>
    </source>
</evidence>
<dbReference type="AlphaFoldDB" id="A0A8J2ZMF9"/>
<dbReference type="SUPFAM" id="SSF53098">
    <property type="entry name" value="Ribonuclease H-like"/>
    <property type="match status" value="1"/>
</dbReference>
<sequence>MPTFLRKGYFACLDRSKRAGPQGDGFLDGSSFDRAGKLWVKDIPCGRFAQIRSRTEFTRQVTWMTNLPSAGIQFAEQPRNMSTAHSQPMCFDMIREANGIEHRLTKPNQPWTNGQVSRMNPTIQGAMVKRCDYDSHNQLHAVHGSLQLHPASQHPLRPHTL</sequence>
<dbReference type="Proteomes" id="UP000617145">
    <property type="component" value="Unassembled WGS sequence"/>
</dbReference>
<dbReference type="EMBL" id="BMJV01000009">
    <property type="protein sequence ID" value="GGG83535.1"/>
    <property type="molecule type" value="Genomic_DNA"/>
</dbReference>
<dbReference type="Gene3D" id="3.30.420.10">
    <property type="entry name" value="Ribonuclease H-like superfamily/Ribonuclease H"/>
    <property type="match status" value="1"/>
</dbReference>
<reference evidence="1" key="2">
    <citation type="submission" date="2020-09" db="EMBL/GenBank/DDBJ databases">
        <authorList>
            <person name="Sun Q."/>
            <person name="Zhou Y."/>
        </authorList>
    </citation>
    <scope>NUCLEOTIDE SEQUENCE</scope>
    <source>
        <strain evidence="1">CGMCC 1.15762</strain>
    </source>
</reference>
<dbReference type="InterPro" id="IPR036397">
    <property type="entry name" value="RNaseH_sf"/>
</dbReference>
<reference evidence="1" key="1">
    <citation type="journal article" date="2014" name="Int. J. Syst. Evol. Microbiol.">
        <title>Complete genome sequence of Corynebacterium casei LMG S-19264T (=DSM 44701T), isolated from a smear-ripened cheese.</title>
        <authorList>
            <consortium name="US DOE Joint Genome Institute (JGI-PGF)"/>
            <person name="Walter F."/>
            <person name="Albersmeier A."/>
            <person name="Kalinowski J."/>
            <person name="Ruckert C."/>
        </authorList>
    </citation>
    <scope>NUCLEOTIDE SEQUENCE</scope>
    <source>
        <strain evidence="1">CGMCC 1.15762</strain>
    </source>
</reference>
<evidence type="ECO:0000313" key="2">
    <source>
        <dbReference type="Proteomes" id="UP000617145"/>
    </source>
</evidence>
<proteinExistence type="predicted"/>
<organism evidence="1 2">
    <name type="scientific">Salipiger pallidus</name>
    <dbReference type="NCBI Taxonomy" id="1775170"/>
    <lineage>
        <taxon>Bacteria</taxon>
        <taxon>Pseudomonadati</taxon>
        <taxon>Pseudomonadota</taxon>
        <taxon>Alphaproteobacteria</taxon>
        <taxon>Rhodobacterales</taxon>
        <taxon>Roseobacteraceae</taxon>
        <taxon>Salipiger</taxon>
    </lineage>
</organism>
<evidence type="ECO:0008006" key="3">
    <source>
        <dbReference type="Google" id="ProtNLM"/>
    </source>
</evidence>
<name>A0A8J2ZMF9_9RHOB</name>
<dbReference type="InterPro" id="IPR012337">
    <property type="entry name" value="RNaseH-like_sf"/>
</dbReference>
<accession>A0A8J2ZMF9</accession>
<gene>
    <name evidence="1" type="ORF">GCM10011415_36850</name>
</gene>
<dbReference type="GO" id="GO:0003676">
    <property type="term" value="F:nucleic acid binding"/>
    <property type="evidence" value="ECO:0007669"/>
    <property type="project" value="InterPro"/>
</dbReference>